<dbReference type="GO" id="GO:0015276">
    <property type="term" value="F:ligand-gated monoatomic ion channel activity"/>
    <property type="evidence" value="ECO:0007669"/>
    <property type="project" value="InterPro"/>
</dbReference>
<evidence type="ECO:0000259" key="3">
    <source>
        <dbReference type="SMART" id="SM00062"/>
    </source>
</evidence>
<dbReference type="InterPro" id="IPR001638">
    <property type="entry name" value="Solute-binding_3/MltF_N"/>
</dbReference>
<evidence type="ECO:0000313" key="5">
    <source>
        <dbReference type="EMBL" id="SEB74031.1"/>
    </source>
</evidence>
<evidence type="ECO:0000313" key="6">
    <source>
        <dbReference type="Proteomes" id="UP000199064"/>
    </source>
</evidence>
<proteinExistence type="predicted"/>
<keyword evidence="1 2" id="KW-0732">Signal</keyword>
<gene>
    <name evidence="5" type="ORF">SAMN05216452_2991</name>
</gene>
<dbReference type="GO" id="GO:0016020">
    <property type="term" value="C:membrane"/>
    <property type="evidence" value="ECO:0007669"/>
    <property type="project" value="InterPro"/>
</dbReference>
<reference evidence="6" key="1">
    <citation type="submission" date="2016-10" db="EMBL/GenBank/DDBJ databases">
        <authorList>
            <person name="Varghese N."/>
            <person name="Submissions S."/>
        </authorList>
    </citation>
    <scope>NUCLEOTIDE SEQUENCE [LARGE SCALE GENOMIC DNA]</scope>
    <source>
        <strain evidence="6">ES.061</strain>
    </source>
</reference>
<organism evidence="5 6">
    <name type="scientific">Nitratireductor aquibiodomus</name>
    <dbReference type="NCBI Taxonomy" id="204799"/>
    <lineage>
        <taxon>Bacteria</taxon>
        <taxon>Pseudomonadati</taxon>
        <taxon>Pseudomonadota</taxon>
        <taxon>Alphaproteobacteria</taxon>
        <taxon>Hyphomicrobiales</taxon>
        <taxon>Phyllobacteriaceae</taxon>
        <taxon>Nitratireductor</taxon>
    </lineage>
</organism>
<feature type="domain" description="Solute-binding protein family 3/N-terminal" evidence="3">
    <location>
        <begin position="39"/>
        <end position="259"/>
    </location>
</feature>
<keyword evidence="6" id="KW-1185">Reference proteome</keyword>
<name>A0A1H4LTJ7_9HYPH</name>
<dbReference type="Proteomes" id="UP000199064">
    <property type="component" value="Unassembled WGS sequence"/>
</dbReference>
<dbReference type="RefSeq" id="WP_090329315.1">
    <property type="nucleotide sequence ID" value="NZ_FNSL01000001.1"/>
</dbReference>
<dbReference type="SMART" id="SM00062">
    <property type="entry name" value="PBPb"/>
    <property type="match status" value="1"/>
</dbReference>
<sequence length="266" mass="29054">MKSILKTALAAVTAIGVTFGMSAPASAETEMDEILQRGELRVGVQTQGAPVSFINKDGERTGLAIEIVKMMADDLGVKLVLQDYDWKGLIPALLASKFDFIAADMTPTPQRTAQLLFSRPFFYQDTVAMTAKDSGRTTWEDLNKEGLNVGGVQGGTYVTAIKEFLPNATVKEFASGPAAAQALAAGRVDGALTDLGNAQTYVGGYDNLMILDGIITREPLAFATRAENSHLKFWMDNYFELVSANGKLDRLVEYWWNSRDWEADHK</sequence>
<feature type="signal peptide" evidence="2">
    <location>
        <begin position="1"/>
        <end position="27"/>
    </location>
</feature>
<evidence type="ECO:0000259" key="4">
    <source>
        <dbReference type="SMART" id="SM00079"/>
    </source>
</evidence>
<dbReference type="Pfam" id="PF00497">
    <property type="entry name" value="SBP_bac_3"/>
    <property type="match status" value="1"/>
</dbReference>
<protein>
    <submittedName>
        <fullName evidence="5">Polar amino acid transport system substrate-binding protein</fullName>
    </submittedName>
</protein>
<accession>A0A1H4LTJ7</accession>
<feature type="chain" id="PRO_5011748348" evidence="2">
    <location>
        <begin position="28"/>
        <end position="266"/>
    </location>
</feature>
<dbReference type="PANTHER" id="PTHR35936:SF38">
    <property type="entry name" value="GLUTAMINE-BINDING PERIPLASMIC PROTEIN"/>
    <property type="match status" value="1"/>
</dbReference>
<evidence type="ECO:0000256" key="2">
    <source>
        <dbReference type="SAM" id="SignalP"/>
    </source>
</evidence>
<dbReference type="InterPro" id="IPR001320">
    <property type="entry name" value="Iontro_rcpt_C"/>
</dbReference>
<dbReference type="SMART" id="SM00079">
    <property type="entry name" value="PBPe"/>
    <property type="match status" value="1"/>
</dbReference>
<dbReference type="EMBL" id="FNSL01000001">
    <property type="protein sequence ID" value="SEB74031.1"/>
    <property type="molecule type" value="Genomic_DNA"/>
</dbReference>
<feature type="domain" description="Ionotropic glutamate receptor C-terminal" evidence="4">
    <location>
        <begin position="39"/>
        <end position="258"/>
    </location>
</feature>
<dbReference type="SUPFAM" id="SSF53850">
    <property type="entry name" value="Periplasmic binding protein-like II"/>
    <property type="match status" value="1"/>
</dbReference>
<dbReference type="Gene3D" id="3.40.190.10">
    <property type="entry name" value="Periplasmic binding protein-like II"/>
    <property type="match status" value="2"/>
</dbReference>
<dbReference type="CDD" id="cd13530">
    <property type="entry name" value="PBP2_peptides_like"/>
    <property type="match status" value="1"/>
</dbReference>
<dbReference type="AlphaFoldDB" id="A0A1H4LTJ7"/>
<dbReference type="PANTHER" id="PTHR35936">
    <property type="entry name" value="MEMBRANE-BOUND LYTIC MUREIN TRANSGLYCOSYLASE F"/>
    <property type="match status" value="1"/>
</dbReference>
<evidence type="ECO:0000256" key="1">
    <source>
        <dbReference type="ARBA" id="ARBA00022729"/>
    </source>
</evidence>